<evidence type="ECO:0000256" key="16">
    <source>
        <dbReference type="ARBA" id="ARBA00023136"/>
    </source>
</evidence>
<evidence type="ECO:0000256" key="9">
    <source>
        <dbReference type="ARBA" id="ARBA00022692"/>
    </source>
</evidence>
<dbReference type="EMBL" id="CP046268">
    <property type="protein sequence ID" value="QMV15663.1"/>
    <property type="molecule type" value="Genomic_DNA"/>
</dbReference>
<dbReference type="InterPro" id="IPR003187">
    <property type="entry name" value="PLipase_A1"/>
</dbReference>
<feature type="binding site" description="in dimeric form" evidence="19">
    <location>
        <position position="182"/>
    </location>
    <ligand>
        <name>Ca(2+)</name>
        <dbReference type="ChEBI" id="CHEBI:29108"/>
        <label>1</label>
    </ligand>
</feature>
<evidence type="ECO:0000256" key="3">
    <source>
        <dbReference type="ARBA" id="ARBA00010525"/>
    </source>
</evidence>
<keyword evidence="11" id="KW-0732">Signal</keyword>
<gene>
    <name evidence="22" type="primary">pldA</name>
    <name evidence="22" type="ORF">VSP9026_00539</name>
    <name evidence="21" type="ORF">Vspart_02995</name>
</gene>
<evidence type="ECO:0000256" key="11">
    <source>
        <dbReference type="ARBA" id="ARBA00022729"/>
    </source>
</evidence>
<dbReference type="GO" id="GO:0005509">
    <property type="term" value="F:calcium ion binding"/>
    <property type="evidence" value="ECO:0007669"/>
    <property type="project" value="TreeGrafter"/>
</dbReference>
<evidence type="ECO:0000256" key="2">
    <source>
        <dbReference type="ARBA" id="ARBA00001604"/>
    </source>
</evidence>
<name>A0A1N6M0D9_9VIBR</name>
<evidence type="ECO:0000256" key="10">
    <source>
        <dbReference type="ARBA" id="ARBA00022723"/>
    </source>
</evidence>
<evidence type="ECO:0000256" key="1">
    <source>
        <dbReference type="ARBA" id="ARBA00000111"/>
    </source>
</evidence>
<evidence type="ECO:0000256" key="15">
    <source>
        <dbReference type="ARBA" id="ARBA00023098"/>
    </source>
</evidence>
<keyword evidence="15 20" id="KW-0443">Lipid metabolism</keyword>
<comment type="catalytic activity">
    <reaction evidence="1 20">
        <text>a 1,2-diacyl-sn-glycero-3-phosphocholine + H2O = a 2-acyl-sn-glycero-3-phosphocholine + a fatty acid + H(+)</text>
        <dbReference type="Rhea" id="RHEA:18689"/>
        <dbReference type="ChEBI" id="CHEBI:15377"/>
        <dbReference type="ChEBI" id="CHEBI:15378"/>
        <dbReference type="ChEBI" id="CHEBI:28868"/>
        <dbReference type="ChEBI" id="CHEBI:57643"/>
        <dbReference type="ChEBI" id="CHEBI:57875"/>
        <dbReference type="EC" id="3.1.1.32"/>
    </reaction>
</comment>
<evidence type="ECO:0000256" key="17">
    <source>
        <dbReference type="ARBA" id="ARBA00023237"/>
    </source>
</evidence>
<dbReference type="Gene3D" id="2.40.230.10">
    <property type="entry name" value="Phospholipase A1"/>
    <property type="match status" value="1"/>
</dbReference>
<comment type="function">
    <text evidence="20">Hydrolysis of phosphatidylcholine with phospholipase A2 (EC 3.1.1.4) and phospholipase A1 (EC 3.1.1.32) activities.</text>
</comment>
<comment type="catalytic activity">
    <reaction evidence="2 20">
        <text>a 1,2-diacyl-sn-glycero-3-phosphocholine + H2O = a 1-acyl-sn-glycero-3-phosphocholine + a fatty acid + H(+)</text>
        <dbReference type="Rhea" id="RHEA:15801"/>
        <dbReference type="ChEBI" id="CHEBI:15377"/>
        <dbReference type="ChEBI" id="CHEBI:15378"/>
        <dbReference type="ChEBI" id="CHEBI:28868"/>
        <dbReference type="ChEBI" id="CHEBI:57643"/>
        <dbReference type="ChEBI" id="CHEBI:58168"/>
        <dbReference type="EC" id="3.1.1.4"/>
    </reaction>
</comment>
<comment type="subunit">
    <text evidence="4 20">Homodimer; dimerization is reversible, and the dimeric form is the active one.</text>
</comment>
<evidence type="ECO:0000256" key="18">
    <source>
        <dbReference type="PIRSR" id="PIRSR603187-1"/>
    </source>
</evidence>
<evidence type="ECO:0000313" key="24">
    <source>
        <dbReference type="Proteomes" id="UP000515264"/>
    </source>
</evidence>
<dbReference type="GO" id="GO:0008970">
    <property type="term" value="F:phospholipase A1 activity"/>
    <property type="evidence" value="ECO:0007669"/>
    <property type="project" value="UniProtKB-EC"/>
</dbReference>
<evidence type="ECO:0000313" key="23">
    <source>
        <dbReference type="Proteomes" id="UP000184774"/>
    </source>
</evidence>
<protein>
    <recommendedName>
        <fullName evidence="7 20">Phospholipase A1</fullName>
        <ecNumber evidence="5 20">3.1.1.32</ecNumber>
        <ecNumber evidence="6 20">3.1.1.4</ecNumber>
    </recommendedName>
    <alternativeName>
        <fullName evidence="20">Phosphatidylcholine 1-acylhydrolase</fullName>
    </alternativeName>
</protein>
<dbReference type="SUPFAM" id="SSF56931">
    <property type="entry name" value="Outer membrane phospholipase A (OMPLA)"/>
    <property type="match status" value="1"/>
</dbReference>
<dbReference type="EC" id="3.1.1.4" evidence="6 20"/>
<evidence type="ECO:0000256" key="20">
    <source>
        <dbReference type="RuleBase" id="RU366027"/>
    </source>
</evidence>
<dbReference type="GO" id="GO:0004623">
    <property type="term" value="F:phospholipase A2 activity"/>
    <property type="evidence" value="ECO:0007669"/>
    <property type="project" value="UniProtKB-EC"/>
</dbReference>
<dbReference type="InterPro" id="IPR036541">
    <property type="entry name" value="PLipase_A1_sf"/>
</dbReference>
<dbReference type="AlphaFoldDB" id="A0A1N6M0D9"/>
<keyword evidence="16" id="KW-0472">Membrane</keyword>
<dbReference type="PRINTS" id="PR01486">
    <property type="entry name" value="PHPHLIPASEA1"/>
</dbReference>
<dbReference type="PANTHER" id="PTHR40457">
    <property type="entry name" value="PHOSPHOLIPASE A1"/>
    <property type="match status" value="1"/>
</dbReference>
<dbReference type="EC" id="3.1.1.32" evidence="5 20"/>
<dbReference type="Proteomes" id="UP000184774">
    <property type="component" value="Unassembled WGS sequence"/>
</dbReference>
<dbReference type="Pfam" id="PF02253">
    <property type="entry name" value="PLA1"/>
    <property type="match status" value="1"/>
</dbReference>
<keyword evidence="14 20" id="KW-0442">Lipid degradation</keyword>
<keyword evidence="12 20" id="KW-0378">Hydrolase</keyword>
<reference evidence="22 23" key="1">
    <citation type="submission" date="2016-12" db="EMBL/GenBank/DDBJ databases">
        <authorList>
            <person name="Song W.-J."/>
            <person name="Kurnit D.M."/>
        </authorList>
    </citation>
    <scope>NUCLEOTIDE SEQUENCE [LARGE SCALE GENOMIC DNA]</scope>
    <source>
        <strain evidence="22 23">CECT 9026</strain>
    </source>
</reference>
<evidence type="ECO:0000256" key="19">
    <source>
        <dbReference type="PIRSR" id="PIRSR603187-2"/>
    </source>
</evidence>
<reference evidence="21" key="2">
    <citation type="submission" date="2019-11" db="EMBL/GenBank/DDBJ databases">
        <authorList>
            <person name="January G."/>
            <person name="Bunk B."/>
        </authorList>
    </citation>
    <scope>NUCLEOTIDE SEQUENCE</scope>
    <source>
        <strain evidence="21">3.6</strain>
    </source>
</reference>
<dbReference type="RefSeq" id="WP_074371513.1">
    <property type="nucleotide sequence ID" value="NZ_AP024907.1"/>
</dbReference>
<feature type="binding site" description="in dimeric form" evidence="19">
    <location>
        <position position="136"/>
    </location>
    <ligand>
        <name>Ca(2+)</name>
        <dbReference type="ChEBI" id="CHEBI:29108"/>
        <label>1</label>
    </ligand>
</feature>
<feature type="binding site" description="in dimeric form" evidence="19">
    <location>
        <position position="225"/>
    </location>
    <ligand>
        <name>Ca(2+)</name>
        <dbReference type="ChEBI" id="CHEBI:29108"/>
        <label>1</label>
    </ligand>
</feature>
<feature type="active site" description="Nucleophile" evidence="18">
    <location>
        <position position="174"/>
    </location>
</feature>
<accession>A0A1N6M0D9</accession>
<keyword evidence="10 19" id="KW-0479">Metal-binding</keyword>
<keyword evidence="24" id="KW-1185">Reference proteome</keyword>
<evidence type="ECO:0000256" key="14">
    <source>
        <dbReference type="ARBA" id="ARBA00022963"/>
    </source>
</evidence>
<evidence type="ECO:0000313" key="21">
    <source>
        <dbReference type="EMBL" id="QMV15663.1"/>
    </source>
</evidence>
<evidence type="ECO:0000256" key="8">
    <source>
        <dbReference type="ARBA" id="ARBA00022452"/>
    </source>
</evidence>
<dbReference type="PANTHER" id="PTHR40457:SF1">
    <property type="entry name" value="PHOSPHOLIPASE A1"/>
    <property type="match status" value="1"/>
</dbReference>
<keyword evidence="8" id="KW-1134">Transmembrane beta strand</keyword>
<sequence length="314" mass="36715">MTKIYCYFKYSFLIFLGLGGYCHLLQAAEDKDQERVSDESLIEQRVAEEKSVENKEFVIIPHRENYILPITYNPHPNSDPYSDVDTFNHKPLDKYEAKFQISFKMPISSHLIGDTGDLYFAYTNQSWWQVYNRGSSSPFREIVHEPELFMQFDNDWKIGNLTNSLWLFGINHQSNGQSGTLSRSWNRIYGQMMFDDGGPLALSLKTWWRIPERDKTSPMDTSGDDNPDIRHYMGNFEFVSLYGVGQHRFTLLLRDNLEKNNRGALRLSWSYPILKEANNLRFYMQYFNGYGESLVDYNVHTQRIGIGIALNDLL</sequence>
<dbReference type="EMBL" id="FSSB01000006">
    <property type="protein sequence ID" value="SIO92908.1"/>
    <property type="molecule type" value="Genomic_DNA"/>
</dbReference>
<keyword evidence="17 20" id="KW-0998">Cell outer membrane</keyword>
<reference evidence="21 24" key="3">
    <citation type="journal article" date="2020" name="J. Nat. Prod.">
        <title>Genomics-Metabolomics Profiling Disclosed Marine Vibrio spartinae 3.6 as a Producer of a New Branched Side Chain Prodigiosin.</title>
        <authorList>
            <person name="Vitale G.A."/>
            <person name="Sciarretta M."/>
            <person name="Palma Esposito F."/>
            <person name="January G.G."/>
            <person name="Giaccio M."/>
            <person name="Bunk B."/>
            <person name="Sproer C."/>
            <person name="Bajerski F."/>
            <person name="Power D."/>
            <person name="Festa C."/>
            <person name="Monti M.C."/>
            <person name="D'Auria M.V."/>
            <person name="de Pascale D."/>
        </authorList>
    </citation>
    <scope>NUCLEOTIDE SEQUENCE [LARGE SCALE GENOMIC DNA]</scope>
    <source>
        <strain evidence="21 24">3.6</strain>
    </source>
</reference>
<evidence type="ECO:0000256" key="12">
    <source>
        <dbReference type="ARBA" id="ARBA00022801"/>
    </source>
</evidence>
<comment type="cofactor">
    <cofactor evidence="20">
        <name>Ca(2+)</name>
        <dbReference type="ChEBI" id="CHEBI:29108"/>
    </cofactor>
    <text evidence="20">Binds 1 Ca(2+) ion per monomer. In the dimeric form the Ca(2+) is bound by different amino acids with binding of each Ca(2+) shared with ligands coming from each monomer. The Ca(2+) ion may have a role in catalysis.</text>
</comment>
<organism evidence="22 23">
    <name type="scientific">Vibrio spartinae</name>
    <dbReference type="NCBI Taxonomy" id="1918945"/>
    <lineage>
        <taxon>Bacteria</taxon>
        <taxon>Pseudomonadati</taxon>
        <taxon>Pseudomonadota</taxon>
        <taxon>Gammaproteobacteria</taxon>
        <taxon>Vibrionales</taxon>
        <taxon>Vibrionaceae</taxon>
        <taxon>Vibrio</taxon>
    </lineage>
</organism>
<evidence type="ECO:0000256" key="4">
    <source>
        <dbReference type="ARBA" id="ARBA00011702"/>
    </source>
</evidence>
<evidence type="ECO:0000256" key="13">
    <source>
        <dbReference type="ARBA" id="ARBA00022837"/>
    </source>
</evidence>
<dbReference type="OrthoDB" id="188433at2"/>
<proteinExistence type="inferred from homology"/>
<dbReference type="GO" id="GO:0009279">
    <property type="term" value="C:cell outer membrane"/>
    <property type="evidence" value="ECO:0007669"/>
    <property type="project" value="UniProtKB-SubCell"/>
</dbReference>
<evidence type="ECO:0000256" key="6">
    <source>
        <dbReference type="ARBA" id="ARBA00013278"/>
    </source>
</evidence>
<comment type="subcellular location">
    <subcellularLocation>
        <location evidence="20">Cell outer membrane</location>
        <topology evidence="20">Multi-pass membrane protein</topology>
    </subcellularLocation>
    <text evidence="20">One of the very few enzymes located there.</text>
</comment>
<evidence type="ECO:0000256" key="7">
    <source>
        <dbReference type="ARBA" id="ARBA00021726"/>
    </source>
</evidence>
<dbReference type="Proteomes" id="UP000515264">
    <property type="component" value="Chromosome 1"/>
</dbReference>
<comment type="similarity">
    <text evidence="3 20">Belongs to the phospholipase A1 family.</text>
</comment>
<feature type="active site" description="Proton acceptor" evidence="18">
    <location>
        <position position="172"/>
    </location>
</feature>
<dbReference type="CDD" id="cd00541">
    <property type="entry name" value="OMPLA"/>
    <property type="match status" value="1"/>
</dbReference>
<keyword evidence="9" id="KW-0812">Transmembrane</keyword>
<evidence type="ECO:0000313" key="22">
    <source>
        <dbReference type="EMBL" id="SIO92908.1"/>
    </source>
</evidence>
<dbReference type="GO" id="GO:0016042">
    <property type="term" value="P:lipid catabolic process"/>
    <property type="evidence" value="ECO:0007669"/>
    <property type="project" value="UniProtKB-KW"/>
</dbReference>
<evidence type="ECO:0000256" key="5">
    <source>
        <dbReference type="ARBA" id="ARBA00013179"/>
    </source>
</evidence>
<keyword evidence="13 19" id="KW-0106">Calcium</keyword>